<evidence type="ECO:0000313" key="3">
    <source>
        <dbReference type="EMBL" id="PSF35656.1"/>
    </source>
</evidence>
<name>A0A2T1LVB1_9CHRO</name>
<dbReference type="Gene3D" id="3.40.50.1000">
    <property type="entry name" value="HAD superfamily/HAD-like"/>
    <property type="match status" value="1"/>
</dbReference>
<dbReference type="InterPro" id="IPR023214">
    <property type="entry name" value="HAD_sf"/>
</dbReference>
<dbReference type="Gene3D" id="3.60.10.10">
    <property type="entry name" value="Endonuclease/exonuclease/phosphatase"/>
    <property type="match status" value="1"/>
</dbReference>
<sequence>MRNIITSTLIGLSLVTTSVARSQSNTELKQLTIATWNLEHLAEKNGEGCRPRQNADYQLLQSYANRLLDEKKVDIITLQEVENEAAAHRVFPASKWNIVLASRPSSSQPRKCRENPNNTLTTQLAGFAIRKDIVFEKEKDLEALDLSNLGLRRGAYIIVKSNSQPLHLLAVHLKSGCFSDSLSNPPSNNSSCKELATQLPILEKWIDERVKKGERFAIAGDLNRRLNIPGDEFWQEIDDSEPDIGADLETITEGRLSSCNRYKDYIDHIVLDKGVTRAVSERSFFQLVYKEAESEHPSDHCPIGVTIDMTALKLSPDYRWRHNSLEYRTITRSVFERAAARLEELIKEQNCNSNNRAKCVIVVDIDETILDNSGYDKIAQELLRTGFDRQLWDTWVENAEAELVPGADILWNLALSRGVKIAAITNRTAQQAEITRTNLEKLGLNASPEKVCILGKTEKDQSTETHNSKDLRRRLVEQGTAENCWKEKESIVQNIWQQPHQILLYVGDNIEDFPQIKQNTINAGQMLEQIDKSFFLLPNATYGSWD</sequence>
<evidence type="ECO:0000256" key="1">
    <source>
        <dbReference type="ARBA" id="ARBA00022729"/>
    </source>
</evidence>
<dbReference type="Proteomes" id="UP000239001">
    <property type="component" value="Unassembled WGS sequence"/>
</dbReference>
<dbReference type="OrthoDB" id="395856at2"/>
<feature type="domain" description="Endonuclease/exonuclease/phosphatase" evidence="2">
    <location>
        <begin position="34"/>
        <end position="300"/>
    </location>
</feature>
<dbReference type="InterPro" id="IPR036412">
    <property type="entry name" value="HAD-like_sf"/>
</dbReference>
<organism evidence="3 4">
    <name type="scientific">Aphanothece hegewaldii CCALA 016</name>
    <dbReference type="NCBI Taxonomy" id="2107694"/>
    <lineage>
        <taxon>Bacteria</taxon>
        <taxon>Bacillati</taxon>
        <taxon>Cyanobacteriota</taxon>
        <taxon>Cyanophyceae</taxon>
        <taxon>Oscillatoriophycideae</taxon>
        <taxon>Chroococcales</taxon>
        <taxon>Aphanothecaceae</taxon>
        <taxon>Aphanothece</taxon>
    </lineage>
</organism>
<dbReference type="PANTHER" id="PTHR31284:SF10">
    <property type="entry name" value="ACID PHOSPHATASE-LIKE PROTEIN"/>
    <property type="match status" value="1"/>
</dbReference>
<protein>
    <recommendedName>
        <fullName evidence="2">Endonuclease/exonuclease/phosphatase domain-containing protein</fullName>
    </recommendedName>
</protein>
<dbReference type="AlphaFoldDB" id="A0A2T1LVB1"/>
<dbReference type="SUPFAM" id="SSF56219">
    <property type="entry name" value="DNase I-like"/>
    <property type="match status" value="1"/>
</dbReference>
<dbReference type="Pfam" id="PF03372">
    <property type="entry name" value="Exo_endo_phos"/>
    <property type="match status" value="1"/>
</dbReference>
<dbReference type="Pfam" id="PF03767">
    <property type="entry name" value="Acid_phosphat_B"/>
    <property type="match status" value="1"/>
</dbReference>
<accession>A0A2T1LVB1</accession>
<dbReference type="InterPro" id="IPR005519">
    <property type="entry name" value="Acid_phosphat_B-like"/>
</dbReference>
<dbReference type="SUPFAM" id="SSF56784">
    <property type="entry name" value="HAD-like"/>
    <property type="match status" value="1"/>
</dbReference>
<dbReference type="RefSeq" id="WP_106457830.1">
    <property type="nucleotide sequence ID" value="NZ_PXOH01000018.1"/>
</dbReference>
<keyword evidence="1" id="KW-0732">Signal</keyword>
<reference evidence="3 4" key="2">
    <citation type="submission" date="2018-03" db="EMBL/GenBank/DDBJ databases">
        <authorList>
            <person name="Keele B.F."/>
        </authorList>
    </citation>
    <scope>NUCLEOTIDE SEQUENCE [LARGE SCALE GENOMIC DNA]</scope>
    <source>
        <strain evidence="3 4">CCALA 016</strain>
    </source>
</reference>
<keyword evidence="4" id="KW-1185">Reference proteome</keyword>
<proteinExistence type="predicted"/>
<dbReference type="EMBL" id="PXOH01000018">
    <property type="protein sequence ID" value="PSF35656.1"/>
    <property type="molecule type" value="Genomic_DNA"/>
</dbReference>
<evidence type="ECO:0000313" key="4">
    <source>
        <dbReference type="Proteomes" id="UP000239001"/>
    </source>
</evidence>
<dbReference type="InterPro" id="IPR036691">
    <property type="entry name" value="Endo/exonu/phosph_ase_sf"/>
</dbReference>
<dbReference type="InterPro" id="IPR005135">
    <property type="entry name" value="Endo/exonuclease/phosphatase"/>
</dbReference>
<comment type="caution">
    <text evidence="3">The sequence shown here is derived from an EMBL/GenBank/DDBJ whole genome shotgun (WGS) entry which is preliminary data.</text>
</comment>
<evidence type="ECO:0000259" key="2">
    <source>
        <dbReference type="Pfam" id="PF03372"/>
    </source>
</evidence>
<reference evidence="3 4" key="1">
    <citation type="submission" date="2018-03" db="EMBL/GenBank/DDBJ databases">
        <title>The ancient ancestry and fast evolution of plastids.</title>
        <authorList>
            <person name="Moore K.R."/>
            <person name="Magnabosco C."/>
            <person name="Momper L."/>
            <person name="Gold D.A."/>
            <person name="Bosak T."/>
            <person name="Fournier G.P."/>
        </authorList>
    </citation>
    <scope>NUCLEOTIDE SEQUENCE [LARGE SCALE GENOMIC DNA]</scope>
    <source>
        <strain evidence="3 4">CCALA 016</strain>
    </source>
</reference>
<dbReference type="GO" id="GO:0003824">
    <property type="term" value="F:catalytic activity"/>
    <property type="evidence" value="ECO:0007669"/>
    <property type="project" value="InterPro"/>
</dbReference>
<dbReference type="PANTHER" id="PTHR31284">
    <property type="entry name" value="ACID PHOSPHATASE-LIKE PROTEIN"/>
    <property type="match status" value="1"/>
</dbReference>
<gene>
    <name evidence="3" type="ORF">C7H19_15550</name>
</gene>